<evidence type="ECO:0000313" key="1">
    <source>
        <dbReference type="EMBL" id="EPS35546.1"/>
    </source>
</evidence>
<organism evidence="1 2">
    <name type="scientific">Dactylellina haptotyla (strain CBS 200.50)</name>
    <name type="common">Nematode-trapping fungus</name>
    <name type="synonym">Monacrosporium haptotylum</name>
    <dbReference type="NCBI Taxonomy" id="1284197"/>
    <lineage>
        <taxon>Eukaryota</taxon>
        <taxon>Fungi</taxon>
        <taxon>Dikarya</taxon>
        <taxon>Ascomycota</taxon>
        <taxon>Pezizomycotina</taxon>
        <taxon>Orbiliomycetes</taxon>
        <taxon>Orbiliales</taxon>
        <taxon>Orbiliaceae</taxon>
        <taxon>Dactylellina</taxon>
    </lineage>
</organism>
<protein>
    <recommendedName>
        <fullName evidence="3">F-box domain-containing protein</fullName>
    </recommendedName>
</protein>
<evidence type="ECO:0000313" key="2">
    <source>
        <dbReference type="Proteomes" id="UP000015100"/>
    </source>
</evidence>
<dbReference type="OrthoDB" id="5298123at2759"/>
<dbReference type="Proteomes" id="UP000015100">
    <property type="component" value="Unassembled WGS sequence"/>
</dbReference>
<gene>
    <name evidence="1" type="ORF">H072_11109</name>
</gene>
<name>S8A313_DACHA</name>
<proteinExistence type="predicted"/>
<dbReference type="AlphaFoldDB" id="S8A313"/>
<evidence type="ECO:0008006" key="3">
    <source>
        <dbReference type="Google" id="ProtNLM"/>
    </source>
</evidence>
<accession>S8A313</accession>
<keyword evidence="2" id="KW-1185">Reference proteome</keyword>
<comment type="caution">
    <text evidence="1">The sequence shown here is derived from an EMBL/GenBank/DDBJ whole genome shotgun (WGS) entry which is preliminary data.</text>
</comment>
<dbReference type="EMBL" id="AQGS01001127">
    <property type="protein sequence ID" value="EPS35546.1"/>
    <property type="molecule type" value="Genomic_DNA"/>
</dbReference>
<reference evidence="2" key="2">
    <citation type="submission" date="2013-04" db="EMBL/GenBank/DDBJ databases">
        <title>Genomic mechanisms accounting for the adaptation to parasitism in nematode-trapping fungi.</title>
        <authorList>
            <person name="Ahren D.G."/>
        </authorList>
    </citation>
    <scope>NUCLEOTIDE SEQUENCE [LARGE SCALE GENOMIC DNA]</scope>
    <source>
        <strain evidence="2">CBS 200.50</strain>
    </source>
</reference>
<reference evidence="1 2" key="1">
    <citation type="journal article" date="2013" name="PLoS Genet.">
        <title>Genomic mechanisms accounting for the adaptation to parasitism in nematode-trapping fungi.</title>
        <authorList>
            <person name="Meerupati T."/>
            <person name="Andersson K.M."/>
            <person name="Friman E."/>
            <person name="Kumar D."/>
            <person name="Tunlid A."/>
            <person name="Ahren D."/>
        </authorList>
    </citation>
    <scope>NUCLEOTIDE SEQUENCE [LARGE SCALE GENOMIC DNA]</scope>
    <source>
        <strain evidence="1 2">CBS 200.50</strain>
    </source>
</reference>
<sequence length="588" mass="68169">MLLSSIQPLSRLPFEILSEISARLDKKSLKSFRLACVDPAVSAATGAPLFDTVALRLGTLDWSLGRAKSQPLDLIDLNCANAVKILVIDTRHPYVVHEELCDKRYRRFMDKNYEFRNQMDPSDERIYESKIPEWEFEAFLELVESFVEAAENLQTIHWRTSREVTEEFHTQMASLLCGWAAVTGCRLGITLSLRESRSMATGVELYLQNLSNLHHFYIESSNGEEDGIYFPKGFDRVLIDVITRSPNLKSFGLDYSLYWLTDERHGYQLHGALDTFSGMEQRANEYPFESLKLKAHWNIIEGTNWGAMRNLKSLNSKWCIGNGFRENDLTHSHLDKVYASGHMSRLDRFVTNVYTLSTHRFLQRPDLSLTELRLTLNNIDIENSRLAKQFWQEAFPKCALTLLRFKVHNVPRPIPGVIIGNITSMHAWNWLDERDNDAKIALRYGSKIQELSIAFCRGTDSFITELIEDLVYEGSSLRVLNMVFEIGKDLGERLDVTEAKLESWRSTDEVFHGRSFVIRYKRRLVEKRSIAWVRKWRQFPARAAEGFEPLVWFDYILQSWKLSSDKDGVSQLVRQNDEFCFDDKLKLN</sequence>
<dbReference type="HOGENOM" id="CLU_024748_0_0_1"/>